<evidence type="ECO:0000256" key="3">
    <source>
        <dbReference type="SAM" id="SignalP"/>
    </source>
</evidence>
<feature type="compositionally biased region" description="Basic residues" evidence="1">
    <location>
        <begin position="213"/>
        <end position="222"/>
    </location>
</feature>
<keyword evidence="2" id="KW-0472">Membrane</keyword>
<name>A0A8G1R638_9EURO</name>
<evidence type="ECO:0000256" key="2">
    <source>
        <dbReference type="SAM" id="Phobius"/>
    </source>
</evidence>
<dbReference type="Proteomes" id="UP000249526">
    <property type="component" value="Unassembled WGS sequence"/>
</dbReference>
<organism evidence="4 5">
    <name type="scientific">Aspergillus piperis CBS 112811</name>
    <dbReference type="NCBI Taxonomy" id="1448313"/>
    <lineage>
        <taxon>Eukaryota</taxon>
        <taxon>Fungi</taxon>
        <taxon>Dikarya</taxon>
        <taxon>Ascomycota</taxon>
        <taxon>Pezizomycotina</taxon>
        <taxon>Eurotiomycetes</taxon>
        <taxon>Eurotiomycetidae</taxon>
        <taxon>Eurotiales</taxon>
        <taxon>Aspergillaceae</taxon>
        <taxon>Aspergillus</taxon>
        <taxon>Aspergillus subgen. Circumdati</taxon>
    </lineage>
</organism>
<dbReference type="EMBL" id="KZ825059">
    <property type="protein sequence ID" value="RAH59356.1"/>
    <property type="molecule type" value="Genomic_DNA"/>
</dbReference>
<keyword evidence="2" id="KW-0812">Transmembrane</keyword>
<keyword evidence="5" id="KW-1185">Reference proteome</keyword>
<evidence type="ECO:0000256" key="1">
    <source>
        <dbReference type="SAM" id="MobiDB-lite"/>
    </source>
</evidence>
<feature type="compositionally biased region" description="Basic and acidic residues" evidence="1">
    <location>
        <begin position="242"/>
        <end position="270"/>
    </location>
</feature>
<evidence type="ECO:0000313" key="5">
    <source>
        <dbReference type="Proteomes" id="UP000249526"/>
    </source>
</evidence>
<dbReference type="RefSeq" id="XP_025517278.1">
    <property type="nucleotide sequence ID" value="XM_025659899.1"/>
</dbReference>
<dbReference type="PROSITE" id="PS51257">
    <property type="entry name" value="PROKAR_LIPOPROTEIN"/>
    <property type="match status" value="1"/>
</dbReference>
<accession>A0A8G1R638</accession>
<protein>
    <submittedName>
        <fullName evidence="4">Uncharacterized protein</fullName>
    </submittedName>
</protein>
<dbReference type="GeneID" id="37163301"/>
<keyword evidence="2" id="KW-1133">Transmembrane helix</keyword>
<feature type="transmembrane region" description="Helical" evidence="2">
    <location>
        <begin position="311"/>
        <end position="340"/>
    </location>
</feature>
<gene>
    <name evidence="4" type="ORF">BO85DRAFT_448276</name>
</gene>
<reference evidence="4 5" key="1">
    <citation type="submission" date="2018-02" db="EMBL/GenBank/DDBJ databases">
        <title>The genomes of Aspergillus section Nigri reveals drivers in fungal speciation.</title>
        <authorList>
            <consortium name="DOE Joint Genome Institute"/>
            <person name="Vesth T.C."/>
            <person name="Nybo J."/>
            <person name="Theobald S."/>
            <person name="Brandl J."/>
            <person name="Frisvad J.C."/>
            <person name="Nielsen K.F."/>
            <person name="Lyhne E.K."/>
            <person name="Kogle M.E."/>
            <person name="Kuo A."/>
            <person name="Riley R."/>
            <person name="Clum A."/>
            <person name="Nolan M."/>
            <person name="Lipzen A."/>
            <person name="Salamov A."/>
            <person name="Henrissat B."/>
            <person name="Wiebenga A."/>
            <person name="De vries R.P."/>
            <person name="Grigoriev I.V."/>
            <person name="Mortensen U.H."/>
            <person name="Andersen M.R."/>
            <person name="Baker S.E."/>
        </authorList>
    </citation>
    <scope>NUCLEOTIDE SEQUENCE [LARGE SCALE GENOMIC DNA]</scope>
    <source>
        <strain evidence="4 5">CBS 112811</strain>
    </source>
</reference>
<sequence length="383" mass="43156">MRTQFLCLAGAWLASCAASPVASHPGDASVPQMALKDSHAPFPVVTGHEIHIPCATIPGLKEGEAKDVSKAYLAMKLRTESNALFVNDVTVFPSSFPMHLPATRYQDASRQNAEHLLLQYAMDIEYMPPRPDGSLVQDIYRVQLKFFDLSGRPATTDTVSVRLSSQQSGELYITQISVEPLPHYHDAHGDGNCVWHAKYWNLIMEKYRTWREKKGHGAHKGPKSQESDDHEHNDHHHHHPKERPATHEGAEERRPFLKERPTAHEVDKENSPQLPTTDSNKAAPDSPFRVYGVDKSLRPTALRNKDYRRDFWRLVVPAIIPGLLGAVAGLVVCTMGLLLWKVVACTCVSMQQGRRCRKRCQRKQGVFLSEKQRLLQQDELSEA</sequence>
<dbReference type="PANTHER" id="PTHR40622">
    <property type="match status" value="1"/>
</dbReference>
<feature type="compositionally biased region" description="Polar residues" evidence="1">
    <location>
        <begin position="271"/>
        <end position="280"/>
    </location>
</feature>
<proteinExistence type="predicted"/>
<keyword evidence="3" id="KW-0732">Signal</keyword>
<feature type="region of interest" description="Disordered" evidence="1">
    <location>
        <begin position="213"/>
        <end position="290"/>
    </location>
</feature>
<dbReference type="AlphaFoldDB" id="A0A8G1R638"/>
<evidence type="ECO:0000313" key="4">
    <source>
        <dbReference type="EMBL" id="RAH59356.1"/>
    </source>
</evidence>
<feature type="signal peptide" evidence="3">
    <location>
        <begin position="1"/>
        <end position="18"/>
    </location>
</feature>
<dbReference type="PANTHER" id="PTHR40622:SF1">
    <property type="match status" value="1"/>
</dbReference>
<feature type="chain" id="PRO_5034430885" evidence="3">
    <location>
        <begin position="19"/>
        <end position="383"/>
    </location>
</feature>
<feature type="compositionally biased region" description="Basic and acidic residues" evidence="1">
    <location>
        <begin position="223"/>
        <end position="234"/>
    </location>
</feature>